<dbReference type="OrthoDB" id="198977at2759"/>
<evidence type="ECO:0000313" key="8">
    <source>
        <dbReference type="EMBL" id="CDK25740.1"/>
    </source>
</evidence>
<proteinExistence type="predicted"/>
<dbReference type="Pfam" id="PF04869">
    <property type="entry name" value="Uso1_p115_head"/>
    <property type="match status" value="1"/>
</dbReference>
<keyword evidence="9" id="KW-1185">Reference proteome</keyword>
<feature type="coiled-coil region" evidence="4">
    <location>
        <begin position="1205"/>
        <end position="1260"/>
    </location>
</feature>
<evidence type="ECO:0000256" key="4">
    <source>
        <dbReference type="SAM" id="Coils"/>
    </source>
</evidence>
<dbReference type="InterPro" id="IPR006953">
    <property type="entry name" value="Vesicle_Uso1_P115_head"/>
</dbReference>
<organism evidence="8 9">
    <name type="scientific">Kuraishia capsulata CBS 1993</name>
    <dbReference type="NCBI Taxonomy" id="1382522"/>
    <lineage>
        <taxon>Eukaryota</taxon>
        <taxon>Fungi</taxon>
        <taxon>Dikarya</taxon>
        <taxon>Ascomycota</taxon>
        <taxon>Saccharomycotina</taxon>
        <taxon>Pichiomycetes</taxon>
        <taxon>Pichiales</taxon>
        <taxon>Pichiaceae</taxon>
        <taxon>Kuraishia</taxon>
    </lineage>
</organism>
<dbReference type="RefSeq" id="XP_022457751.1">
    <property type="nucleotide sequence ID" value="XM_022603918.1"/>
</dbReference>
<dbReference type="PANTHER" id="PTHR10013">
    <property type="entry name" value="GENERAL VESICULAR TRANSPORT FACTOR P115"/>
    <property type="match status" value="1"/>
</dbReference>
<feature type="domain" description="Vesicle tethering protein Uso1/P115-like head" evidence="6">
    <location>
        <begin position="367"/>
        <end position="713"/>
    </location>
</feature>
<dbReference type="GO" id="GO:0048211">
    <property type="term" value="P:Golgi vesicle docking"/>
    <property type="evidence" value="ECO:0007669"/>
    <property type="project" value="TreeGrafter"/>
</dbReference>
<dbReference type="GO" id="GO:0048280">
    <property type="term" value="P:vesicle fusion with Golgi apparatus"/>
    <property type="evidence" value="ECO:0007669"/>
    <property type="project" value="InterPro"/>
</dbReference>
<feature type="domain" description="Uso1/p115-like vesicle tethering protein C-terminal" evidence="7">
    <location>
        <begin position="1701"/>
        <end position="1832"/>
    </location>
</feature>
<evidence type="ECO:0000259" key="7">
    <source>
        <dbReference type="Pfam" id="PF04871"/>
    </source>
</evidence>
<dbReference type="PANTHER" id="PTHR10013:SF0">
    <property type="entry name" value="GENERAL VESICULAR TRANSPORT FACTOR P115"/>
    <property type="match status" value="1"/>
</dbReference>
<feature type="region of interest" description="Disordered" evidence="5">
    <location>
        <begin position="1079"/>
        <end position="1100"/>
    </location>
</feature>
<feature type="region of interest" description="Disordered" evidence="5">
    <location>
        <begin position="1717"/>
        <end position="1761"/>
    </location>
</feature>
<keyword evidence="2" id="KW-0333">Golgi apparatus</keyword>
<dbReference type="GO" id="GO:0005795">
    <property type="term" value="C:Golgi stack"/>
    <property type="evidence" value="ECO:0007669"/>
    <property type="project" value="TreeGrafter"/>
</dbReference>
<feature type="region of interest" description="Disordered" evidence="5">
    <location>
        <begin position="1618"/>
        <end position="1651"/>
    </location>
</feature>
<dbReference type="EMBL" id="HG793126">
    <property type="protein sequence ID" value="CDK25740.1"/>
    <property type="molecule type" value="Genomic_DNA"/>
</dbReference>
<sequence length="1833" mass="205398">MDLLANFMAPVSASAKEVENSIGTLSDRLAHSTLLTDRRAAVLGLKSYSRQYRENVIASGLKALLATLKSDLMDTEICKAILETLLILFIRGEGDQDLTRNWISQQSRTQNGKYPSPSLLMSDVTVDQFSMWIADALTQSPDNVFLLIQILESEDFYLRLYALQLLEALCSVRPVRTKECVLKFPVGVSTIIGVLDDVNEPIRNESILLLMGLVNDNYNIQKLVAFENTFDKLYEIIDSEGGIEGSIVVQDCLSLIMNLLKFNASNQKLFLETNCIPKLLQLLNQPLTVSEYGPLVWNEQRVSNVTTCLETCRLLLIEGSDSVHTNQEIMVSSNILMVVLKLVFSAETPNPVRSTALLTTSDIIKGNPDIQLQFSQIDVPYLDPVLPTQTQNYDDLIPVNVALLNWCLFSNSVHVFDIRVASSVVLHAYFAGNVDAKEAFIEDQWISFQKLMGINVEEKDDASSLEDQQTNGDTKEELTVSASNTSSAFDANSPQGNLFYTLTKIEHDSQLNPYKFWFAAVMLLYLFEDCPGAKEIAMGVKLGGENEEEDVMTFIQAASYALSSSLNYSDQRISIAYLMMLIVWLYEDFEAVDMFLADESIIDQLLAYLAQTSTENVLVQGLVTILLGVSYEFCRSTSPIPRAQLHSILVSRLGKTTYVLKVLQFQKQTPFHDFDPAAIYDPERDITGLPKVLFDALFVNLVKDNFTRIRGAINHDPNVEPVQKISFEAYEKVEDQLAEISSAFEAFRTEKLEEIENNEATIVNLKDELSDLKESHTKSEDELSKLREAHTEVSTQLKEATQAITAVENYNEDLSSKCSDLQKQLEAATSKAGKLEHEGKTTADRLAEVEKQKVTAENGINKMSRELFQLTREKDAQEKSIKNLEKELAKSSKAQEKLESTMKTAIKQKEDRIASLENQLNSMTTALKSAGQDYAHLEAEHSECGEKLTKADESNRQLMDKLRSAAELIEKFKKTDNESKKHIVELESSSSSLIKELEDQLSEIKLQRDSFKEKHVSVLEELGSTKEKLMETVSKHESLSEALKKQSSEFESIKAAFEAAQAEKAELLSQKKKLENELSSLKQKHSDFSNQSETLTRELSDLKSSHEQLLGEKIIHDSAKAELDSQIASLNAKIAEFEASQAADKKDSDALSQKYEGLLAEHDRFTAESEKSSVELKESHATAISKLKSEIESHLEMQAAKDSKTKELSAKIQDLQSLIETKDKELKRLNKENSELNTKLKAIEKENEKLTSELNIVKEVSEKKESTLKAEVAKFKERSTSLAEEKASLNSTIEMISQNIQSKEEETTKFSKDISELKKALADAESEKTSSLEELAAIKVALTEAQAKVERSQSDSEASKEEFKKLSNSHKSLESKLTNEKEVLTEKISKLQSEISKLHEELTQKSKEIDDERKMLVGSSESAVKEYSDKIAALGDKLSNSERINSAKISDLEDLNEKLKSQTKQLSLQIEQLKADLVETKTKNEDLEKKMVLSKSTSDKLLEKLKTDLKASKSENAENIKSIGDKDDLLQKLQAETKEYQNLKEAHATTSAKVKSLEDELASKTVKIEEHLASFKTSTDELNSLQTELKDSKQHFENSKSTIEKLEKEKLELSAHVEEIEKSQKSGNADAAKQVASLEQKTSTLQDSLNEEKSKYLTLAKELEGTKSDLQKSVLEVETLKKKITETEVAKSDFEALLAKHNELEVLNKDLSAKLMKSSTKLSENEQEHSQTVKALEAAQKELSAVQSKQGSAEKASADKDKQILELQESLKKSQLEVSKMVPKSELDDMMLLMSELDDKSKKYKDMASKLGAEVSSDEEDDDDDDDEDEDEE</sequence>
<protein>
    <recommendedName>
        <fullName evidence="10">Vesicle tethering protein Uso1/P115-like head domain-containing protein</fullName>
    </recommendedName>
</protein>
<dbReference type="Gene3D" id="1.10.287.1490">
    <property type="match status" value="2"/>
</dbReference>
<evidence type="ECO:0000256" key="2">
    <source>
        <dbReference type="ARBA" id="ARBA00023034"/>
    </source>
</evidence>
<feature type="compositionally biased region" description="Polar residues" evidence="5">
    <location>
        <begin position="1637"/>
        <end position="1648"/>
    </location>
</feature>
<evidence type="ECO:0000259" key="6">
    <source>
        <dbReference type="Pfam" id="PF04869"/>
    </source>
</evidence>
<reference evidence="8" key="2">
    <citation type="submission" date="2014-02" db="EMBL/GenBank/DDBJ databases">
        <title>Complete DNA sequence of /Kuraishia capsulata/ illustrates novel genomic features among budding yeasts (/Saccharomycotina/).</title>
        <authorList>
            <person name="Morales L."/>
            <person name="Noel B."/>
            <person name="Porcel B."/>
            <person name="Marcet-Houben M."/>
            <person name="Hullo M-F."/>
            <person name="Sacerdot C."/>
            <person name="Tekaia F."/>
            <person name="Leh-Louis V."/>
            <person name="Despons L."/>
            <person name="Khanna V."/>
            <person name="Aury J-M."/>
            <person name="Barbe V."/>
            <person name="Couloux A."/>
            <person name="Labadie K."/>
            <person name="Pelletier E."/>
            <person name="Souciet J-L."/>
            <person name="Boekhout T."/>
            <person name="Gabaldon T."/>
            <person name="Wincker P."/>
            <person name="Dujon B."/>
        </authorList>
    </citation>
    <scope>NUCLEOTIDE SEQUENCE</scope>
    <source>
        <strain evidence="8">CBS 1993</strain>
    </source>
</reference>
<dbReference type="GO" id="GO:0006888">
    <property type="term" value="P:endoplasmic reticulum to Golgi vesicle-mediated transport"/>
    <property type="evidence" value="ECO:0007669"/>
    <property type="project" value="TreeGrafter"/>
</dbReference>
<dbReference type="Proteomes" id="UP000019384">
    <property type="component" value="Unassembled WGS sequence"/>
</dbReference>
<keyword evidence="3 4" id="KW-0175">Coiled coil</keyword>
<dbReference type="Pfam" id="PF04871">
    <property type="entry name" value="Uso1_p115_C"/>
    <property type="match status" value="1"/>
</dbReference>
<feature type="region of interest" description="Disordered" evidence="5">
    <location>
        <begin position="1805"/>
        <end position="1833"/>
    </location>
</feature>
<reference evidence="8" key="1">
    <citation type="submission" date="2013-12" db="EMBL/GenBank/DDBJ databases">
        <authorList>
            <person name="Genoscope - CEA"/>
        </authorList>
    </citation>
    <scope>NUCLEOTIDE SEQUENCE</scope>
    <source>
        <strain evidence="8">CBS 1993</strain>
    </source>
</reference>
<evidence type="ECO:0000313" key="9">
    <source>
        <dbReference type="Proteomes" id="UP000019384"/>
    </source>
</evidence>
<dbReference type="GO" id="GO:0006886">
    <property type="term" value="P:intracellular protein transport"/>
    <property type="evidence" value="ECO:0007669"/>
    <property type="project" value="InterPro"/>
</dbReference>
<dbReference type="GO" id="GO:0000139">
    <property type="term" value="C:Golgi membrane"/>
    <property type="evidence" value="ECO:0007669"/>
    <property type="project" value="InterPro"/>
</dbReference>
<gene>
    <name evidence="8" type="ORF">KUCA_T00001710001</name>
</gene>
<evidence type="ECO:0000256" key="1">
    <source>
        <dbReference type="ARBA" id="ARBA00004555"/>
    </source>
</evidence>
<comment type="subcellular location">
    <subcellularLocation>
        <location evidence="1">Golgi apparatus</location>
    </subcellularLocation>
</comment>
<dbReference type="GO" id="GO:0012507">
    <property type="term" value="C:ER to Golgi transport vesicle membrane"/>
    <property type="evidence" value="ECO:0007669"/>
    <property type="project" value="TreeGrafter"/>
</dbReference>
<dbReference type="SUPFAM" id="SSF57997">
    <property type="entry name" value="Tropomyosin"/>
    <property type="match status" value="2"/>
</dbReference>
<feature type="coiled-coil region" evidence="4">
    <location>
        <begin position="1445"/>
        <end position="1490"/>
    </location>
</feature>
<dbReference type="InterPro" id="IPR024095">
    <property type="entry name" value="Vesicle_P115"/>
</dbReference>
<dbReference type="SUPFAM" id="SSF48371">
    <property type="entry name" value="ARM repeat"/>
    <property type="match status" value="1"/>
</dbReference>
<feature type="region of interest" description="Disordered" evidence="5">
    <location>
        <begin position="1347"/>
        <end position="1378"/>
    </location>
</feature>
<evidence type="ECO:0008006" key="10">
    <source>
        <dbReference type="Google" id="ProtNLM"/>
    </source>
</evidence>
<accession>W6MUL7</accession>
<feature type="compositionally biased region" description="Acidic residues" evidence="5">
    <location>
        <begin position="1816"/>
        <end position="1833"/>
    </location>
</feature>
<dbReference type="GO" id="GO:0005783">
    <property type="term" value="C:endoplasmic reticulum"/>
    <property type="evidence" value="ECO:0007669"/>
    <property type="project" value="TreeGrafter"/>
</dbReference>
<dbReference type="InterPro" id="IPR016024">
    <property type="entry name" value="ARM-type_fold"/>
</dbReference>
<evidence type="ECO:0000256" key="5">
    <source>
        <dbReference type="SAM" id="MobiDB-lite"/>
    </source>
</evidence>
<dbReference type="HOGENOM" id="CLU_001063_1_0_1"/>
<name>W6MUL7_9ASCO</name>
<dbReference type="InterPro" id="IPR006955">
    <property type="entry name" value="Uso1_p115_C"/>
</dbReference>
<evidence type="ECO:0000256" key="3">
    <source>
        <dbReference type="ARBA" id="ARBA00023054"/>
    </source>
</evidence>
<dbReference type="GeneID" id="34519139"/>
<dbReference type="InterPro" id="IPR011989">
    <property type="entry name" value="ARM-like"/>
</dbReference>
<dbReference type="Gene3D" id="1.25.10.10">
    <property type="entry name" value="Leucine-rich Repeat Variant"/>
    <property type="match status" value="1"/>
</dbReference>
<dbReference type="STRING" id="1382522.W6MUL7"/>